<feature type="compositionally biased region" description="Acidic residues" evidence="2">
    <location>
        <begin position="1727"/>
        <end position="1737"/>
    </location>
</feature>
<feature type="compositionally biased region" description="Basic and acidic residues" evidence="2">
    <location>
        <begin position="2688"/>
        <end position="2724"/>
    </location>
</feature>
<feature type="region of interest" description="Disordered" evidence="2">
    <location>
        <begin position="2344"/>
        <end position="2401"/>
    </location>
</feature>
<feature type="compositionally biased region" description="Basic and acidic residues" evidence="2">
    <location>
        <begin position="1738"/>
        <end position="1764"/>
    </location>
</feature>
<feature type="region of interest" description="Disordered" evidence="2">
    <location>
        <begin position="2082"/>
        <end position="2105"/>
    </location>
</feature>
<feature type="coiled-coil region" evidence="1">
    <location>
        <begin position="1949"/>
        <end position="2006"/>
    </location>
</feature>
<feature type="region of interest" description="Disordered" evidence="2">
    <location>
        <begin position="1689"/>
        <end position="1775"/>
    </location>
</feature>
<dbReference type="EMBL" id="BLQM01000183">
    <property type="protein sequence ID" value="GMH73239.1"/>
    <property type="molecule type" value="Genomic_DNA"/>
</dbReference>
<sequence>MDTVCDRDCRSQATFTTLDFESGKLVTRNSTHVFSSFFPSEVPNFAGELTCTSANAEVTEDYKVSCTSPYDPTCSSSFAGCNVFSVDATGSSNTDGGFSGVFGSALSSFTDTTPNRRLNTPLLSSIDDPVVCLQLGDSLLYKVTNERYPQYEKDSLLNSNPKFDYGAFRDLDDLAKSSAVVELFGFTFNDPGVYVFSMSDDVTKLSVVAVMDESVACNTKSPFTPLTEANLVAINAKKESKLVLEPDWLIIIALVIGLLTMIFGVVGTLYYFRTQAWRTRGASKPKYRKAALKSNLNKLHDKGNIFSQDAKVVPTGDADTEIAGLIGGDGEDEENMQGGSGGGYGAGEFETREIIDRLQRHHDIMEKEFLNQHELTADLHQALKDEADGLKQILALAQTNNQSSGDNNANAQYKALLQRLNTEASSRRYYEGDAEAMEAITLSTLSKICGLLNDGGEPMARNVVEEIVDADPRQNSETLHSLLTDLVDLHDLINQKLVTTLSDEQRRLNNVKSTWDSAIKINPINLSEEVTSLLAKVRIADIDTDFESGKFAAEFSKFSKQVPTFQKTLNDTEGVLIRSLEAEPHLSEKIELRGLTSFTSLLNQLRDALLKLLENSSKYKIDIIEKRDAVKELRKDLEEAVNIALAETGDGPPPQALSSSQSVIDSAIKEQSGHSLDEINKQLAVDQEAASTLEKERAEEREREMQKAMEGNSNLTEEEKADVLDDMDQDRREMEEALELEKLRQEEELKSLLKVTDDQSGANEPARDESLEKQKKHAAEELAERQRLEQEQLQKDLVVLDDDDPQYNIKMLHQKEIQAVKAANSLELRRKLAQLFKHQEARRLEVLHSGESFFYLQKELARLSNEDAGEIEFTKQSLQNDHLSALDACRSRQANDLAQNLPFASVLKLLEQKCDLALADLQEELEEDDPTNEYEIAFERARREMLLRDLSSNERVKVLAALGDIEEVLLSAMIDTKDRLDTNMFKQGIEAGRNKIDQAQDDEELATYDRRSKVQEVEMKEAQKASRKKRIGFLKSSLANTISTNTAPLVVLDQLAMHLCEYLESISFKLMQYEKTMTKAIGERAEEELSFNEEGTKKKLMREVDANYDAHLVNNLTPQVASLSALLSSISGESAGADDGAAKAAALQKLHQKELKELNFEIEQGNKRAKSNLAAKLAARRAKKLEQLQSKNVPKETLDAEMKELDQSDAEERADLLSKLEVEGQKKIDEEIARQKNQVAEGIDPSQELARLLEVHANSLGSLQKDLEADKKRKHELLKAKLAARKKMKQANLGDDEDETAAMANFDAEASIEEQQLLNKAEVENKKAIQAAMASYTMTEKAAVQDINYDDDLAKLRRLHEKEIANLTANMSDKHGQARKSLEERIALRKAKKLQELAKFGASQEEVQEAEEQLAMEDQEDRDSFESNTNEELVTKVAEEKQRQAQQLTGGADVDYDSELQRMKAQHADRLKDLKRETDASMKDRKAALKKRLEARRKRKESDLKNDANVSEEQAKEEMEKFDATVKEEEVQYVKKMEEEVQKILEKSEEYNMPAATEDGDDGTDALNKLKNLHKSELKNLQDCMSHKAAAKREELKARLAAKKAEKLAKLSEQGANQVKVEAAERLAVTQAKAAVRKLENEIKQEQEAAVAELQQSQSNVLSENVDENTYDMELARVKTLHDAGVNDLASQLESSKRERREQLKKRLAAKKRAKKAAMERQGASAEEIEKELEEIDKDNSVEQKLLEKDLEREGAKLNEVKDNDAEEDAEKGPTDHDLELAKLQKLHLHELCVLHKQMEEKAAREKEQLLADLEALKAKRVLEVIQNGGGEAEVEEAKKSVDNDKDAALKQLESKQQEKEEEVIVKKKEEQEEVIEGGEVDYDSYLQKMKAAHDKGVMALHTDLEADKLKRKAALRDKLAARRAAREAKAKKKASEGGGVGEDAEVLQSVLAAEDAKAELELKKLENQLNQEQAKKVEAVEEENNAAVEKQIISSEDLMAKLEAQHQMIVSMMRDELAAEKAALLAELSVARVSDKAEAKKEMGGLGASEEEIVKKMAEIDGNHDEAGKKEVEMLEEVAVSKKEAAEASHTHASEKLVSDNERLQKLKSENAAAVGEMKAEMGAKQKEKKEALKARLAKRRKEKMKALEKKGLSEAEKSMEEKKIAEKDKQEERQLAIELVKEQEEKEIELTSGFDNQLKSDMEARKVGEMKMAEELAKLYKINEDNEKKMAESMRLATEANQKAMEAALAANLAKMMEQFSGKLSAAEVEHKKVEEEVKVKEEHKKLLRDELLEKKAESVHEEIESLGKVTEEIIEHVDVAEKEAEEAKRKELEAEAERLKLEKIKQENAEGSVKAKGELAAQKQSQKEKLQARLRKKKEKDLKRLQEKQRENLKQAQKEEEIIKAKVEAGGRGEGEGGKVEVSVERQPWEIAVDKAMGELGSEENELPEVEVEQAVVAMIGEGELVPEGMVQKAVERVFAGRHKRETSALLSSQYKARSEKLRKSLNDVFDKKSIARKELLLMGDLSEGERAVRMKALDEEFSLKREEAERDTQISLEEAHMEQQLVLRQKQLEEIKVANLAVTNNTEEELKAEAEKAAEEMRKYQEQIEKEKAEKIKALEEDKAAAISAIQEEKELAMKKLEEEMRGEAEGMKKKLEEEREEMEKKHKEETESKMNELDGLANDEEKEKLKQKFVEEQSQQKEALEEERKKKKSKLQEKLAARKEKKRLKLLEKEAKEKAKKEEMMEKSIAVVEKVAAHATAVSGVVAGSSGKDDKRSARKKWMLAGKKVQGALRFSSKRKLSLGIGKLSVGMNMGGGGVGGASEVLKEKKDLSTLEYIRLDFAKNIVKILGLNGDIVLKVADTLPRSSYLNNAFRNSYFYEKEKSMLYIHAERFSATGDLTLLLVHALSHIKMNPIDLSGDESVAFVTEFFRNLRLVTSELAGGGGGNLVNPSIMKKEDSVINVNFSMRDLTSGLGGGDVEDFFSEAHMVERMRQYAAVAGGAGGSGGGKLDKMIQSWGQGKGGGGGRGGSGGDGRKGSDNELALSDDDE</sequence>
<gene>
    <name evidence="4" type="ORF">TL16_g06130</name>
</gene>
<feature type="compositionally biased region" description="Basic and acidic residues" evidence="2">
    <location>
        <begin position="1513"/>
        <end position="1523"/>
    </location>
</feature>
<evidence type="ECO:0000256" key="1">
    <source>
        <dbReference type="SAM" id="Coils"/>
    </source>
</evidence>
<feature type="compositionally biased region" description="Basic residues" evidence="2">
    <location>
        <begin position="1703"/>
        <end position="1716"/>
    </location>
</feature>
<feature type="compositionally biased region" description="Basic and acidic residues" evidence="2">
    <location>
        <begin position="2647"/>
        <end position="2681"/>
    </location>
</feature>
<feature type="compositionally biased region" description="Basic and acidic residues" evidence="2">
    <location>
        <begin position="2344"/>
        <end position="2360"/>
    </location>
</feature>
<feature type="region of interest" description="Disordered" evidence="2">
    <location>
        <begin position="3010"/>
        <end position="3055"/>
    </location>
</feature>
<evidence type="ECO:0000313" key="4">
    <source>
        <dbReference type="EMBL" id="GMH73239.1"/>
    </source>
</evidence>
<protein>
    <submittedName>
        <fullName evidence="4">Uncharacterized protein</fullName>
    </submittedName>
</protein>
<feature type="region of interest" description="Disordered" evidence="2">
    <location>
        <begin position="1547"/>
        <end position="1567"/>
    </location>
</feature>
<accession>A0A9W7ARV1</accession>
<feature type="coiled-coil region" evidence="1">
    <location>
        <begin position="1586"/>
        <end position="1656"/>
    </location>
</feature>
<keyword evidence="3" id="KW-0812">Transmembrane</keyword>
<comment type="caution">
    <text evidence="4">The sequence shown here is derived from an EMBL/GenBank/DDBJ whole genome shotgun (WGS) entry which is preliminary data.</text>
</comment>
<feature type="region of interest" description="Disordered" evidence="2">
    <location>
        <begin position="1399"/>
        <end position="1523"/>
    </location>
</feature>
<feature type="compositionally biased region" description="Basic and acidic residues" evidence="2">
    <location>
        <begin position="717"/>
        <end position="726"/>
    </location>
</feature>
<feature type="compositionally biased region" description="Basic and acidic residues" evidence="2">
    <location>
        <begin position="1433"/>
        <end position="1443"/>
    </location>
</feature>
<feature type="coiled-coil region" evidence="1">
    <location>
        <begin position="1797"/>
        <end position="1873"/>
    </location>
</feature>
<evidence type="ECO:0000256" key="3">
    <source>
        <dbReference type="SAM" id="Phobius"/>
    </source>
</evidence>
<reference evidence="5" key="1">
    <citation type="journal article" date="2023" name="Commun. Biol.">
        <title>Genome analysis of Parmales, the sister group of diatoms, reveals the evolutionary specialization of diatoms from phago-mixotrophs to photoautotrophs.</title>
        <authorList>
            <person name="Ban H."/>
            <person name="Sato S."/>
            <person name="Yoshikawa S."/>
            <person name="Yamada K."/>
            <person name="Nakamura Y."/>
            <person name="Ichinomiya M."/>
            <person name="Sato N."/>
            <person name="Blanc-Mathieu R."/>
            <person name="Endo H."/>
            <person name="Kuwata A."/>
            <person name="Ogata H."/>
        </authorList>
    </citation>
    <scope>NUCLEOTIDE SEQUENCE [LARGE SCALE GENOMIC DNA]</scope>
</reference>
<feature type="transmembrane region" description="Helical" evidence="3">
    <location>
        <begin position="248"/>
        <end position="272"/>
    </location>
</feature>
<feature type="region of interest" description="Disordered" evidence="2">
    <location>
        <begin position="684"/>
        <end position="726"/>
    </location>
</feature>
<organism evidence="4 5">
    <name type="scientific">Triparma laevis f. inornata</name>
    <dbReference type="NCBI Taxonomy" id="1714386"/>
    <lineage>
        <taxon>Eukaryota</taxon>
        <taxon>Sar</taxon>
        <taxon>Stramenopiles</taxon>
        <taxon>Ochrophyta</taxon>
        <taxon>Bolidophyceae</taxon>
        <taxon>Parmales</taxon>
        <taxon>Triparmaceae</taxon>
        <taxon>Triparma</taxon>
    </lineage>
</organism>
<name>A0A9W7ARV1_9STRA</name>
<feature type="compositionally biased region" description="Basic and acidic residues" evidence="2">
    <location>
        <begin position="1459"/>
        <end position="1487"/>
    </location>
</feature>
<feature type="region of interest" description="Disordered" evidence="2">
    <location>
        <begin position="1187"/>
        <end position="1210"/>
    </location>
</feature>
<dbReference type="PANTHER" id="PTHR47236">
    <property type="entry name" value="GENE, 32742-RELATED-RELATED"/>
    <property type="match status" value="1"/>
</dbReference>
<feature type="region of interest" description="Disordered" evidence="2">
    <location>
        <begin position="752"/>
        <end position="778"/>
    </location>
</feature>
<feature type="compositionally biased region" description="Basic residues" evidence="2">
    <location>
        <begin position="1488"/>
        <end position="1499"/>
    </location>
</feature>
<feature type="region of interest" description="Disordered" evidence="2">
    <location>
        <begin position="2139"/>
        <end position="2172"/>
    </location>
</feature>
<feature type="compositionally biased region" description="Basic and acidic residues" evidence="2">
    <location>
        <begin position="693"/>
        <end position="707"/>
    </location>
</feature>
<feature type="compositionally biased region" description="Acidic residues" evidence="2">
    <location>
        <begin position="1406"/>
        <end position="1423"/>
    </location>
</feature>
<dbReference type="PANTHER" id="PTHR47236:SF4">
    <property type="entry name" value="GENE 9195-RELATED"/>
    <property type="match status" value="1"/>
</dbReference>
<evidence type="ECO:0000256" key="2">
    <source>
        <dbReference type="SAM" id="MobiDB-lite"/>
    </source>
</evidence>
<keyword evidence="3" id="KW-0472">Membrane</keyword>
<keyword evidence="3" id="KW-1133">Transmembrane helix</keyword>
<feature type="compositionally biased region" description="Basic and acidic residues" evidence="2">
    <location>
        <begin position="765"/>
        <end position="778"/>
    </location>
</feature>
<feature type="compositionally biased region" description="Gly residues" evidence="2">
    <location>
        <begin position="3025"/>
        <end position="3038"/>
    </location>
</feature>
<keyword evidence="1" id="KW-0175">Coiled coil</keyword>
<feature type="compositionally biased region" description="Basic and acidic residues" evidence="2">
    <location>
        <begin position="2382"/>
        <end position="2401"/>
    </location>
</feature>
<feature type="compositionally biased region" description="Basic and acidic residues" evidence="2">
    <location>
        <begin position="2146"/>
        <end position="2172"/>
    </location>
</feature>
<dbReference type="Proteomes" id="UP001162640">
    <property type="component" value="Unassembled WGS sequence"/>
</dbReference>
<evidence type="ECO:0000313" key="5">
    <source>
        <dbReference type="Proteomes" id="UP001162640"/>
    </source>
</evidence>
<feature type="region of interest" description="Disordered" evidence="2">
    <location>
        <begin position="646"/>
        <end position="672"/>
    </location>
</feature>
<proteinExistence type="predicted"/>
<feature type="compositionally biased region" description="Basic and acidic residues" evidence="2">
    <location>
        <begin position="1193"/>
        <end position="1210"/>
    </location>
</feature>
<feature type="region of interest" description="Disordered" evidence="2">
    <location>
        <begin position="2647"/>
        <end position="2724"/>
    </location>
</feature>